<dbReference type="Proteomes" id="UP001146120">
    <property type="component" value="Unassembled WGS sequence"/>
</dbReference>
<dbReference type="SMART" id="SM00693">
    <property type="entry name" value="DysFN"/>
    <property type="match status" value="1"/>
</dbReference>
<dbReference type="Gene3D" id="2.30.29.30">
    <property type="entry name" value="Pleckstrin-homology domain (PH domain)/Phosphotyrosine-binding domain (PTB)"/>
    <property type="match status" value="1"/>
</dbReference>
<dbReference type="CDD" id="cd00821">
    <property type="entry name" value="PH"/>
    <property type="match status" value="1"/>
</dbReference>
<keyword evidence="4" id="KW-0472">Membrane</keyword>
<evidence type="ECO:0000259" key="6">
    <source>
        <dbReference type="PROSITE" id="PS50003"/>
    </source>
</evidence>
<dbReference type="InterPro" id="IPR011993">
    <property type="entry name" value="PH-like_dom_sf"/>
</dbReference>
<evidence type="ECO:0000256" key="4">
    <source>
        <dbReference type="ARBA" id="ARBA00023136"/>
    </source>
</evidence>
<feature type="domain" description="VASt" evidence="7">
    <location>
        <begin position="669"/>
        <end position="844"/>
    </location>
</feature>
<dbReference type="InterPro" id="IPR006614">
    <property type="entry name" value="Peroxin/Ferlin"/>
</dbReference>
<feature type="compositionally biased region" description="Low complexity" evidence="5">
    <location>
        <begin position="281"/>
        <end position="294"/>
    </location>
</feature>
<dbReference type="SMART" id="SM00233">
    <property type="entry name" value="PH"/>
    <property type="match status" value="1"/>
</dbReference>
<keyword evidence="9" id="KW-1185">Reference proteome</keyword>
<protein>
    <recommendedName>
        <fullName evidence="10">VASt domain-containing protein</fullName>
    </recommendedName>
</protein>
<feature type="domain" description="PH" evidence="6">
    <location>
        <begin position="131"/>
        <end position="231"/>
    </location>
</feature>
<dbReference type="PROSITE" id="PS50003">
    <property type="entry name" value="PH_DOMAIN"/>
    <property type="match status" value="1"/>
</dbReference>
<sequence>MTTTVVTATTTSTCDANMTAALQAAAPAGPMQGYLDILVAVTIGLASLLVLQRLLASSKAAHLSATTAPATAASKRNSLPATLSAPGARRKSDGTRSMLPRTSTYFAMPWFADTVANKHEFLESLLALGDDVLHSWLLVKKGAARGKHWKKRYVMLDGNARLKYYANADAARRNVNIKGSLTVHFVKPANPGEFGANTLEVRGTLGGTYFFRAEDSMAARKWLCVLTKRAIQGAVPGRIDVDVASTASTATTATTTTTTASTAAATKDQDKAGSKQDADTDAGSRGAATAAAGQSAASAPSLKAHALEAFVEDMSYTKEASMRQFYLVVKFKSELHDHSAVPVGQTTPTSCDKGVITWQEKLAWHFQDHVCDECDECHAVGSSTGCFGGLPDIMVFHVYEIHLRCLTTKVGQVAISLKEMFGYTGMKEASIACSWPVIATNDSVLGNVALTLKYEVSNAGGAALAPFLVTTEDERELLGEYAIHASIKDCAEFFNRFYANGTTDRWQGYFQARGDTEVEVGEWSESKDYGGQVRVVSSRALTNASIGPASTMTTNTQHILFTQEKGPDPERFVHESKVFLHDIPYGDCFTVEQVTIVEKDSASGALRAKVYLGIPFSKGCMFKSKIISATKEGVSGSMKLCFEELNKTMDGQSAAVAPFLASAAEELQLLGEYELHDAVTDAVDFFELFYANSTSHRWKGYYDAIGETEHEIGEWANSTEHGGQVRIINFRAQTGSPIGPATTKGTSTQHVAFREKADANPECVVIENRMVLHDIPYGDCFYVETKNVIERRADAKLVARMFYNVVFVKSTIFRGKVTSATKDGLVRSTKMIFEQLNIAVENERGAGANGGRASEPGAGRGARRLLARLNSNLDGSVALEEIFENQRVSIFGKWGPNHLLPTDRARFTNRNGDVELSFEQITLPPHWMWTTPWKIDKDYTDCDDEGWSYATDFPRFKSHLARGKSNMKRLGASVRRRRWIRMMAYVGPDGDHSQLAERGLVTVSSAPALIS</sequence>
<dbReference type="Pfam" id="PF16016">
    <property type="entry name" value="VASt"/>
    <property type="match status" value="2"/>
</dbReference>
<dbReference type="InterPro" id="IPR010482">
    <property type="entry name" value="TECPR1-like_DysF"/>
</dbReference>
<evidence type="ECO:0000313" key="8">
    <source>
        <dbReference type="EMBL" id="DAZ96982.1"/>
    </source>
</evidence>
<dbReference type="Pfam" id="PF06398">
    <property type="entry name" value="Pex24p"/>
    <property type="match status" value="1"/>
</dbReference>
<evidence type="ECO:0000256" key="1">
    <source>
        <dbReference type="ARBA" id="ARBA00004370"/>
    </source>
</evidence>
<evidence type="ECO:0008006" key="10">
    <source>
        <dbReference type="Google" id="ProtNLM"/>
    </source>
</evidence>
<feature type="domain" description="VASt" evidence="7">
    <location>
        <begin position="473"/>
        <end position="653"/>
    </location>
</feature>
<keyword evidence="2" id="KW-0812">Transmembrane</keyword>
<dbReference type="EMBL" id="DAKRPA010000150">
    <property type="protein sequence ID" value="DAZ96982.1"/>
    <property type="molecule type" value="Genomic_DNA"/>
</dbReference>
<evidence type="ECO:0000256" key="5">
    <source>
        <dbReference type="SAM" id="MobiDB-lite"/>
    </source>
</evidence>
<evidence type="ECO:0000256" key="2">
    <source>
        <dbReference type="ARBA" id="ARBA00022692"/>
    </source>
</evidence>
<feature type="compositionally biased region" description="Low complexity" evidence="5">
    <location>
        <begin position="251"/>
        <end position="266"/>
    </location>
</feature>
<feature type="compositionally biased region" description="Basic and acidic residues" evidence="5">
    <location>
        <begin position="267"/>
        <end position="278"/>
    </location>
</feature>
<proteinExistence type="predicted"/>
<evidence type="ECO:0000313" key="9">
    <source>
        <dbReference type="Proteomes" id="UP001146120"/>
    </source>
</evidence>
<comment type="caution">
    <text evidence="8">The sequence shown here is derived from an EMBL/GenBank/DDBJ whole genome shotgun (WGS) entry which is preliminary data.</text>
</comment>
<dbReference type="Pfam" id="PF00169">
    <property type="entry name" value="PH"/>
    <property type="match status" value="1"/>
</dbReference>
<reference evidence="8" key="1">
    <citation type="submission" date="2022-11" db="EMBL/GenBank/DDBJ databases">
        <authorList>
            <person name="Morgan W.R."/>
            <person name="Tartar A."/>
        </authorList>
    </citation>
    <scope>NUCLEOTIDE SEQUENCE</scope>
    <source>
        <strain evidence="8">ARSEF 373</strain>
    </source>
</reference>
<dbReference type="GO" id="GO:0005737">
    <property type="term" value="C:cytoplasm"/>
    <property type="evidence" value="ECO:0007669"/>
    <property type="project" value="UniProtKB-ARBA"/>
</dbReference>
<comment type="subcellular location">
    <subcellularLocation>
        <location evidence="1">Membrane</location>
    </subcellularLocation>
</comment>
<dbReference type="GO" id="GO:0098588">
    <property type="term" value="C:bounding membrane of organelle"/>
    <property type="evidence" value="ECO:0007669"/>
    <property type="project" value="UniProtKB-ARBA"/>
</dbReference>
<name>A0AAV2YPL2_9STRA</name>
<dbReference type="SUPFAM" id="SSF50729">
    <property type="entry name" value="PH domain-like"/>
    <property type="match status" value="1"/>
</dbReference>
<dbReference type="PROSITE" id="PS51778">
    <property type="entry name" value="VAST"/>
    <property type="match status" value="2"/>
</dbReference>
<dbReference type="PANTHER" id="PTHR47666">
    <property type="entry name" value="PROTEIN VASCULAR ASSOCIATED DEATH 1, CHLOROPLASTIC"/>
    <property type="match status" value="1"/>
</dbReference>
<dbReference type="InterPro" id="IPR031968">
    <property type="entry name" value="VASt"/>
</dbReference>
<feature type="region of interest" description="Disordered" evidence="5">
    <location>
        <begin position="251"/>
        <end position="294"/>
    </location>
</feature>
<dbReference type="AlphaFoldDB" id="A0AAV2YPL2"/>
<gene>
    <name evidence="8" type="ORF">N0F65_012114</name>
</gene>
<evidence type="ECO:0000256" key="3">
    <source>
        <dbReference type="ARBA" id="ARBA00022989"/>
    </source>
</evidence>
<keyword evidence="3" id="KW-1133">Transmembrane helix</keyword>
<accession>A0AAV2YPL2</accession>
<feature type="region of interest" description="Disordered" evidence="5">
    <location>
        <begin position="72"/>
        <end position="96"/>
    </location>
</feature>
<dbReference type="PANTHER" id="PTHR47666:SF1">
    <property type="entry name" value="PROTEIN VASCULAR ASSOCIATED DEATH 1, CHLOROPLASTIC"/>
    <property type="match status" value="1"/>
</dbReference>
<evidence type="ECO:0000259" key="7">
    <source>
        <dbReference type="PROSITE" id="PS51778"/>
    </source>
</evidence>
<dbReference type="InterPro" id="IPR001849">
    <property type="entry name" value="PH_domain"/>
</dbReference>
<reference evidence="8" key="2">
    <citation type="journal article" date="2023" name="Microbiol Resour">
        <title>Decontamination and Annotation of the Draft Genome Sequence of the Oomycete Lagenidium giganteum ARSEF 373.</title>
        <authorList>
            <person name="Morgan W.R."/>
            <person name="Tartar A."/>
        </authorList>
    </citation>
    <scope>NUCLEOTIDE SEQUENCE</scope>
    <source>
        <strain evidence="8">ARSEF 373</strain>
    </source>
</reference>
<organism evidence="8 9">
    <name type="scientific">Lagenidium giganteum</name>
    <dbReference type="NCBI Taxonomy" id="4803"/>
    <lineage>
        <taxon>Eukaryota</taxon>
        <taxon>Sar</taxon>
        <taxon>Stramenopiles</taxon>
        <taxon>Oomycota</taxon>
        <taxon>Peronosporomycetes</taxon>
        <taxon>Pythiales</taxon>
        <taxon>Pythiaceae</taxon>
    </lineage>
</organism>
<dbReference type="SMART" id="SM00694">
    <property type="entry name" value="DysFC"/>
    <property type="match status" value="1"/>
</dbReference>